<comment type="caution">
    <text evidence="1">The sequence shown here is derived from an EMBL/GenBank/DDBJ whole genome shotgun (WGS) entry which is preliminary data.</text>
</comment>
<dbReference type="EMBL" id="RCVM01000003">
    <property type="protein sequence ID" value="RLY04393.1"/>
    <property type="molecule type" value="Genomic_DNA"/>
</dbReference>
<protein>
    <submittedName>
        <fullName evidence="1">DUF2974 domain-containing protein</fullName>
    </submittedName>
</protein>
<keyword evidence="2" id="KW-1185">Reference proteome</keyword>
<evidence type="ECO:0000313" key="2">
    <source>
        <dbReference type="Proteomes" id="UP000279194"/>
    </source>
</evidence>
<dbReference type="OrthoDB" id="9769481at2"/>
<dbReference type="Gene3D" id="3.40.50.1820">
    <property type="entry name" value="alpha/beta hydrolase"/>
    <property type="match status" value="1"/>
</dbReference>
<name>A0A3L9DWR8_9STRE</name>
<reference evidence="1 2" key="1">
    <citation type="submission" date="2018-10" db="EMBL/GenBank/DDBJ databases">
        <title>Streptococcus hillyeri sp. nov., isolated from equine tracheal sample.</title>
        <authorList>
            <person name="Macfadyen A.C."/>
            <person name="Waller A."/>
            <person name="Paterson G.K."/>
        </authorList>
    </citation>
    <scope>NUCLEOTIDE SEQUENCE [LARGE SCALE GENOMIC DNA]</scope>
    <source>
        <strain evidence="1 2">28462</strain>
    </source>
</reference>
<dbReference type="Proteomes" id="UP000279194">
    <property type="component" value="Unassembled WGS sequence"/>
</dbReference>
<dbReference type="InterPro" id="IPR024499">
    <property type="entry name" value="Mbeg1-like"/>
</dbReference>
<sequence>MSTIYDYVKVVAEKDFEQLALNEVDVVCLNELAYLPFDNYIKMTTPLTSDDMKQILIKAKANRQNDFMLTEERVDLFEVILNSKRFADLALSHYVNDISEEFEKQFAAMVFHLPSIGHLQLVFRGTDDTLIGWKEDFKLTYMSEIPAQRSAVRYLQAFLEKAEQPVYVTGHSKGGNLAVYAASHQNAALQQKIKAVFMLDAPGFTPTFFKKEGYQSIRNKLIVIRPKESIVGVMLQLDVLPLIIDANQFGVAQHAVTTWQISEQGHFIGIEPTNLSKQLDKTFDQWVSELTKSELKLIVDLLFDTLIEAGITSLNDLTSKAAASKLLSALGTMNQLDKKQQALLHKSLWNLVAAFAQNSKPNFKPRWDFDELLKKWKLKE</sequence>
<dbReference type="SUPFAM" id="SSF53474">
    <property type="entry name" value="alpha/beta-Hydrolases"/>
    <property type="match status" value="1"/>
</dbReference>
<evidence type="ECO:0000313" key="1">
    <source>
        <dbReference type="EMBL" id="RLY04393.1"/>
    </source>
</evidence>
<dbReference type="InterPro" id="IPR029058">
    <property type="entry name" value="AB_hydrolase_fold"/>
</dbReference>
<gene>
    <name evidence="1" type="ORF">EAF07_02830</name>
</gene>
<proteinExistence type="predicted"/>
<organism evidence="1 2">
    <name type="scientific">Streptococcus hillyeri</name>
    <dbReference type="NCBI Taxonomy" id="2282420"/>
    <lineage>
        <taxon>Bacteria</taxon>
        <taxon>Bacillati</taxon>
        <taxon>Bacillota</taxon>
        <taxon>Bacilli</taxon>
        <taxon>Lactobacillales</taxon>
        <taxon>Streptococcaceae</taxon>
        <taxon>Streptococcus</taxon>
    </lineage>
</organism>
<accession>A0A3L9DWR8</accession>
<dbReference type="Pfam" id="PF11187">
    <property type="entry name" value="Mbeg1-like"/>
    <property type="match status" value="1"/>
</dbReference>
<dbReference type="AlphaFoldDB" id="A0A3L9DWR8"/>
<dbReference type="RefSeq" id="WP_121834778.1">
    <property type="nucleotide sequence ID" value="NZ_RCVM01000003.1"/>
</dbReference>